<keyword evidence="5" id="KW-0460">Magnesium</keyword>
<dbReference type="SMART" id="SM00436">
    <property type="entry name" value="TOP1Bc"/>
    <property type="match status" value="1"/>
</dbReference>
<keyword evidence="7" id="KW-0238">DNA-binding</keyword>
<evidence type="ECO:0000259" key="13">
    <source>
        <dbReference type="PROSITE" id="PS50880"/>
    </source>
</evidence>
<sequence length="669" mass="76037">MKLIIAEKPSVGRAIAESLGVITSNKTHIECKNNHTVIWCFGHLFELASPEFYLNKESKIWLKEDLPIFPDNWQLLPKPASKTQLKLIGDLLKKSDLIIHAGDPDREGQLLIDEILDYFHNKKIVKRFWCSTPDQRSITTALNNLEPNEKYKSWGKSAYARALADWLIGMNLTRANTLAFKERGGRDLIVIGRVKTPTLNLIVERCNQIENFKPIPYFKIKAIFDYKNHKLHTLFKPKEDQKGLDQDGRLIDLDVVKTITATVKLESKGIISNNRHEKKSIGQPKGLSGAGLGKIAFNLYGYSAQKTLDLSQALYEKKVTSYPRTDCEFLSENQYQESKEIIDIIANIPQYKVIIDNADLTIKSSIWNDKKITAHHAIIPTFHSFNIDILSKDEANLYDIIVKNYISQFYPKHEYNLQTITITCGGYDFGTSVKTILQSGWKSIFENDEVEDQEQLEDQELTLDVLVDDPVLCSEINFSDEKTKPPAYFTDSSIIEAMINIHKYVSDEYKKYLKETDGIGTIATRAMIIEELSKKEYIERQGKGKKSKIIATNLGKQLINSVSGNIKEPAITAVLERHLQSIQDGSGEIEPFLNRQKEFVIKELERAFDPNRQNVIEIIPCPDCGADLIRRTGQKGKGKTATKYDFFGCSGYPKCKSSFKVSKDGQPEY</sequence>
<evidence type="ECO:0000259" key="14">
    <source>
        <dbReference type="PROSITE" id="PS52039"/>
    </source>
</evidence>
<dbReference type="NCBIfam" id="TIGR01056">
    <property type="entry name" value="topB"/>
    <property type="match status" value="1"/>
</dbReference>
<dbReference type="InterPro" id="IPR013824">
    <property type="entry name" value="Topo_IA_cen_sub1"/>
</dbReference>
<evidence type="ECO:0000256" key="12">
    <source>
        <dbReference type="ARBA" id="ARBA00032877"/>
    </source>
</evidence>
<dbReference type="PROSITE" id="PS50880">
    <property type="entry name" value="TOPRIM"/>
    <property type="match status" value="1"/>
</dbReference>
<dbReference type="Gene3D" id="3.40.50.140">
    <property type="match status" value="1"/>
</dbReference>
<dbReference type="Pfam" id="PF01751">
    <property type="entry name" value="Toprim"/>
    <property type="match status" value="1"/>
</dbReference>
<dbReference type="InterPro" id="IPR003602">
    <property type="entry name" value="Topo_IA_DNA-bd_dom"/>
</dbReference>
<dbReference type="InterPro" id="IPR023405">
    <property type="entry name" value="Topo_IA_core_domain"/>
</dbReference>
<keyword evidence="6" id="KW-0799">Topoisomerase</keyword>
<dbReference type="InterPro" id="IPR013497">
    <property type="entry name" value="Topo_IA_cen"/>
</dbReference>
<dbReference type="PANTHER" id="PTHR11390:SF21">
    <property type="entry name" value="DNA TOPOISOMERASE 3-ALPHA"/>
    <property type="match status" value="1"/>
</dbReference>
<name>A0ABT6QAS6_9PROT</name>
<dbReference type="InterPro" id="IPR003601">
    <property type="entry name" value="Topo_IA_2"/>
</dbReference>
<evidence type="ECO:0000256" key="2">
    <source>
        <dbReference type="ARBA" id="ARBA00009446"/>
    </source>
</evidence>
<dbReference type="EMBL" id="JASBAN010000003">
    <property type="protein sequence ID" value="MDI2113896.1"/>
    <property type="molecule type" value="Genomic_DNA"/>
</dbReference>
<comment type="caution">
    <text evidence="15">The sequence shown here is derived from an EMBL/GenBank/DDBJ whole genome shotgun (WGS) entry which is preliminary data.</text>
</comment>
<dbReference type="Gene3D" id="2.70.20.10">
    <property type="entry name" value="Topoisomerase I, domain 3"/>
    <property type="match status" value="1"/>
</dbReference>
<protein>
    <recommendedName>
        <fullName evidence="3">DNA topoisomerase</fullName>
        <ecNumber evidence="3">5.6.2.1</ecNumber>
    </recommendedName>
    <alternativeName>
        <fullName evidence="12">Omega-protein</fullName>
    </alternativeName>
    <alternativeName>
        <fullName evidence="11">Relaxing enzyme</fullName>
    </alternativeName>
    <alternativeName>
        <fullName evidence="9">Swivelase</fullName>
    </alternativeName>
    <alternativeName>
        <fullName evidence="10">Untwisting enzyme</fullName>
    </alternativeName>
</protein>
<feature type="domain" description="Topo IA-type catalytic" evidence="14">
    <location>
        <begin position="151"/>
        <end position="604"/>
    </location>
</feature>
<dbReference type="PROSITE" id="PS52039">
    <property type="entry name" value="TOPO_IA_2"/>
    <property type="match status" value="1"/>
</dbReference>
<evidence type="ECO:0000256" key="7">
    <source>
        <dbReference type="ARBA" id="ARBA00023125"/>
    </source>
</evidence>
<keyword evidence="16" id="KW-1185">Reference proteome</keyword>
<dbReference type="InterPro" id="IPR034144">
    <property type="entry name" value="TOPRIM_TopoIII"/>
</dbReference>
<evidence type="ECO:0000256" key="10">
    <source>
        <dbReference type="ARBA" id="ARBA00031985"/>
    </source>
</evidence>
<dbReference type="Gene3D" id="3.30.65.10">
    <property type="entry name" value="Bacterial Topoisomerase I, domain 1"/>
    <property type="match status" value="1"/>
</dbReference>
<comment type="similarity">
    <text evidence="2">Belongs to the type IA topoisomerase family.</text>
</comment>
<dbReference type="NCBIfam" id="NF005829">
    <property type="entry name" value="PRK07726.1"/>
    <property type="match status" value="1"/>
</dbReference>
<dbReference type="Gene3D" id="1.10.290.10">
    <property type="entry name" value="Topoisomerase I, domain 4"/>
    <property type="match status" value="1"/>
</dbReference>
<dbReference type="PROSITE" id="PS00396">
    <property type="entry name" value="TOPO_IA_1"/>
    <property type="match status" value="1"/>
</dbReference>
<dbReference type="InterPro" id="IPR013826">
    <property type="entry name" value="Topo_IA_cen_sub3"/>
</dbReference>
<evidence type="ECO:0000256" key="8">
    <source>
        <dbReference type="ARBA" id="ARBA00023235"/>
    </source>
</evidence>
<dbReference type="InterPro" id="IPR000380">
    <property type="entry name" value="Topo_IA"/>
</dbReference>
<dbReference type="InterPro" id="IPR013825">
    <property type="entry name" value="Topo_IA_cen_sub2"/>
</dbReference>
<dbReference type="RefSeq" id="WP_281463547.1">
    <property type="nucleotide sequence ID" value="NZ_JASBAN010000003.1"/>
</dbReference>
<dbReference type="InterPro" id="IPR023406">
    <property type="entry name" value="Topo_IA_AS"/>
</dbReference>
<dbReference type="SMART" id="SM00493">
    <property type="entry name" value="TOPRIM"/>
    <property type="match status" value="1"/>
</dbReference>
<keyword evidence="8" id="KW-0413">Isomerase</keyword>
<dbReference type="CDD" id="cd03362">
    <property type="entry name" value="TOPRIM_TopoIA_TopoIII"/>
    <property type="match status" value="1"/>
</dbReference>
<evidence type="ECO:0000256" key="5">
    <source>
        <dbReference type="ARBA" id="ARBA00022842"/>
    </source>
</evidence>
<keyword evidence="4" id="KW-0479">Metal-binding</keyword>
<evidence type="ECO:0000256" key="1">
    <source>
        <dbReference type="ARBA" id="ARBA00000213"/>
    </source>
</evidence>
<organism evidence="15 16">
    <name type="scientific">Commensalibacter nepenthis</name>
    <dbReference type="NCBI Taxonomy" id="3043872"/>
    <lineage>
        <taxon>Bacteria</taxon>
        <taxon>Pseudomonadati</taxon>
        <taxon>Pseudomonadota</taxon>
        <taxon>Alphaproteobacteria</taxon>
        <taxon>Acetobacterales</taxon>
        <taxon>Acetobacteraceae</taxon>
    </lineage>
</organism>
<evidence type="ECO:0000256" key="6">
    <source>
        <dbReference type="ARBA" id="ARBA00023029"/>
    </source>
</evidence>
<dbReference type="SUPFAM" id="SSF57783">
    <property type="entry name" value="Zinc beta-ribbon"/>
    <property type="match status" value="1"/>
</dbReference>
<dbReference type="PRINTS" id="PR00417">
    <property type="entry name" value="PRTPISMRASEI"/>
</dbReference>
<evidence type="ECO:0000256" key="9">
    <source>
        <dbReference type="ARBA" id="ARBA00030003"/>
    </source>
</evidence>
<gene>
    <name evidence="15" type="ORF">QJV33_11510</name>
</gene>
<evidence type="ECO:0000313" key="15">
    <source>
        <dbReference type="EMBL" id="MDI2113896.1"/>
    </source>
</evidence>
<dbReference type="Proteomes" id="UP001431775">
    <property type="component" value="Unassembled WGS sequence"/>
</dbReference>
<feature type="domain" description="Toprim" evidence="13">
    <location>
        <begin position="1"/>
        <end position="134"/>
    </location>
</feature>
<proteinExistence type="inferred from homology"/>
<dbReference type="InterPro" id="IPR006171">
    <property type="entry name" value="TOPRIM_dom"/>
</dbReference>
<evidence type="ECO:0000256" key="4">
    <source>
        <dbReference type="ARBA" id="ARBA00022723"/>
    </source>
</evidence>
<evidence type="ECO:0000313" key="16">
    <source>
        <dbReference type="Proteomes" id="UP001431775"/>
    </source>
</evidence>
<accession>A0ABT6QAS6</accession>
<dbReference type="Gene3D" id="1.10.460.10">
    <property type="entry name" value="Topoisomerase I, domain 2"/>
    <property type="match status" value="1"/>
</dbReference>
<comment type="catalytic activity">
    <reaction evidence="1">
        <text>ATP-independent breakage of single-stranded DNA, followed by passage and rejoining.</text>
        <dbReference type="EC" id="5.6.2.1"/>
    </reaction>
</comment>
<dbReference type="PANTHER" id="PTHR11390">
    <property type="entry name" value="PROKARYOTIC DNA TOPOISOMERASE"/>
    <property type="match status" value="1"/>
</dbReference>
<evidence type="ECO:0000256" key="3">
    <source>
        <dbReference type="ARBA" id="ARBA00012891"/>
    </source>
</evidence>
<dbReference type="InterPro" id="IPR005738">
    <property type="entry name" value="TopoIII"/>
</dbReference>
<dbReference type="Pfam" id="PF01131">
    <property type="entry name" value="Topoisom_bac"/>
    <property type="match status" value="1"/>
</dbReference>
<dbReference type="SMART" id="SM00437">
    <property type="entry name" value="TOP1Ac"/>
    <property type="match status" value="1"/>
</dbReference>
<reference evidence="15" key="1">
    <citation type="submission" date="2023-05" db="EMBL/GenBank/DDBJ databases">
        <title>Whole genome sequence of Commensalibacter sp.</title>
        <authorList>
            <person name="Charoenyingcharoen P."/>
            <person name="Yukphan P."/>
        </authorList>
    </citation>
    <scope>NUCLEOTIDE SEQUENCE</scope>
    <source>
        <strain evidence="15">TBRC 10068</strain>
    </source>
</reference>
<dbReference type="EC" id="5.6.2.1" evidence="3"/>
<evidence type="ECO:0000256" key="11">
    <source>
        <dbReference type="ARBA" id="ARBA00032235"/>
    </source>
</evidence>
<dbReference type="SUPFAM" id="SSF56712">
    <property type="entry name" value="Prokaryotic type I DNA topoisomerase"/>
    <property type="match status" value="1"/>
</dbReference>